<name>A0A9N7Y628_PLEPL</name>
<sequence>MQIINQNAGEDPKSPLRRGASPSPPPCYVSPQIPSRRSDCPSPPAVALPAAGFIDTKLPPRGGVNTHDKDVSSPLCRPEGAYKPLVIETRSHKANGDMT</sequence>
<evidence type="ECO:0000256" key="1">
    <source>
        <dbReference type="SAM" id="MobiDB-lite"/>
    </source>
</evidence>
<dbReference type="Proteomes" id="UP001153269">
    <property type="component" value="Unassembled WGS sequence"/>
</dbReference>
<reference evidence="2" key="1">
    <citation type="submission" date="2020-03" db="EMBL/GenBank/DDBJ databases">
        <authorList>
            <person name="Weist P."/>
        </authorList>
    </citation>
    <scope>NUCLEOTIDE SEQUENCE</scope>
</reference>
<dbReference type="EMBL" id="CADEAL010000084">
    <property type="protein sequence ID" value="CAB1414033.1"/>
    <property type="molecule type" value="Genomic_DNA"/>
</dbReference>
<evidence type="ECO:0000313" key="2">
    <source>
        <dbReference type="EMBL" id="CAB1414033.1"/>
    </source>
</evidence>
<comment type="caution">
    <text evidence="2">The sequence shown here is derived from an EMBL/GenBank/DDBJ whole genome shotgun (WGS) entry which is preliminary data.</text>
</comment>
<proteinExistence type="predicted"/>
<accession>A0A9N7Y628</accession>
<evidence type="ECO:0000313" key="3">
    <source>
        <dbReference type="Proteomes" id="UP001153269"/>
    </source>
</evidence>
<gene>
    <name evidence="2" type="ORF">PLEPLA_LOCUS1736</name>
</gene>
<keyword evidence="3" id="KW-1185">Reference proteome</keyword>
<protein>
    <submittedName>
        <fullName evidence="2">Uncharacterized protein</fullName>
    </submittedName>
</protein>
<organism evidence="2 3">
    <name type="scientific">Pleuronectes platessa</name>
    <name type="common">European plaice</name>
    <dbReference type="NCBI Taxonomy" id="8262"/>
    <lineage>
        <taxon>Eukaryota</taxon>
        <taxon>Metazoa</taxon>
        <taxon>Chordata</taxon>
        <taxon>Craniata</taxon>
        <taxon>Vertebrata</taxon>
        <taxon>Euteleostomi</taxon>
        <taxon>Actinopterygii</taxon>
        <taxon>Neopterygii</taxon>
        <taxon>Teleostei</taxon>
        <taxon>Neoteleostei</taxon>
        <taxon>Acanthomorphata</taxon>
        <taxon>Carangaria</taxon>
        <taxon>Pleuronectiformes</taxon>
        <taxon>Pleuronectoidei</taxon>
        <taxon>Pleuronectidae</taxon>
        <taxon>Pleuronectes</taxon>
    </lineage>
</organism>
<dbReference type="AlphaFoldDB" id="A0A9N7Y628"/>
<feature type="region of interest" description="Disordered" evidence="1">
    <location>
        <begin position="1"/>
        <end position="78"/>
    </location>
</feature>